<reference evidence="2 4" key="1">
    <citation type="submission" date="2024-11" db="EMBL/GenBank/DDBJ databases">
        <title>Chromosome-level genome assembly of the freshwater bivalve Anodonta woodiana.</title>
        <authorList>
            <person name="Chen X."/>
        </authorList>
    </citation>
    <scope>NUCLEOTIDE SEQUENCE [LARGE SCALE GENOMIC DNA]</scope>
    <source>
        <strain evidence="2">MN2024</strain>
        <tissue evidence="2">Gills</tissue>
    </source>
</reference>
<feature type="chain" id="PRO_5044725257" evidence="1">
    <location>
        <begin position="22"/>
        <end position="141"/>
    </location>
</feature>
<evidence type="ECO:0000256" key="1">
    <source>
        <dbReference type="SAM" id="SignalP"/>
    </source>
</evidence>
<dbReference type="AlphaFoldDB" id="A0ABD3XDN6"/>
<protein>
    <submittedName>
        <fullName evidence="2">Uncharacterized protein</fullName>
    </submittedName>
</protein>
<dbReference type="EMBL" id="JBJQND010000003">
    <property type="protein sequence ID" value="KAL3883102.1"/>
    <property type="molecule type" value="Genomic_DNA"/>
</dbReference>
<keyword evidence="1" id="KW-0732">Signal</keyword>
<evidence type="ECO:0000313" key="2">
    <source>
        <dbReference type="EMBL" id="KAL3883102.1"/>
    </source>
</evidence>
<keyword evidence="4" id="KW-1185">Reference proteome</keyword>
<feature type="signal peptide" evidence="1">
    <location>
        <begin position="1"/>
        <end position="21"/>
    </location>
</feature>
<accession>A0ABD3XDN6</accession>
<evidence type="ECO:0000313" key="3">
    <source>
        <dbReference type="EMBL" id="KAL3883103.1"/>
    </source>
</evidence>
<organism evidence="2 4">
    <name type="scientific">Sinanodonta woodiana</name>
    <name type="common">Chinese pond mussel</name>
    <name type="synonym">Anodonta woodiana</name>
    <dbReference type="NCBI Taxonomy" id="1069815"/>
    <lineage>
        <taxon>Eukaryota</taxon>
        <taxon>Metazoa</taxon>
        <taxon>Spiralia</taxon>
        <taxon>Lophotrochozoa</taxon>
        <taxon>Mollusca</taxon>
        <taxon>Bivalvia</taxon>
        <taxon>Autobranchia</taxon>
        <taxon>Heteroconchia</taxon>
        <taxon>Palaeoheterodonta</taxon>
        <taxon>Unionida</taxon>
        <taxon>Unionoidea</taxon>
        <taxon>Unionidae</taxon>
        <taxon>Unioninae</taxon>
        <taxon>Sinanodonta</taxon>
    </lineage>
</organism>
<sequence>MSGLRLFRIVVLSLVSSHSEAKGLLLCGVLEALEVYGPDTICCNYKTYPKVDVDHRKRDCCVNLLYYSDEYECVNGKLQSFTPPIKSPSAPTRRKKKEPKIRMARIHFQMKNNSDQHIRATIERLNRQKKSMTKHEHFWKD</sequence>
<proteinExistence type="predicted"/>
<gene>
    <name evidence="2" type="ORF">ACJMK2_029395</name>
    <name evidence="3" type="ORF">ACJMK2_029396</name>
</gene>
<evidence type="ECO:0000313" key="4">
    <source>
        <dbReference type="Proteomes" id="UP001634394"/>
    </source>
</evidence>
<dbReference type="Proteomes" id="UP001634394">
    <property type="component" value="Unassembled WGS sequence"/>
</dbReference>
<comment type="caution">
    <text evidence="2">The sequence shown here is derived from an EMBL/GenBank/DDBJ whole genome shotgun (WGS) entry which is preliminary data.</text>
</comment>
<name>A0ABD3XDN6_SINWO</name>
<dbReference type="EMBL" id="JBJQND010000003">
    <property type="protein sequence ID" value="KAL3883103.1"/>
    <property type="molecule type" value="Genomic_DNA"/>
</dbReference>